<keyword evidence="4" id="KW-1185">Reference proteome</keyword>
<name>A0A8J6YWW6_9RHOB</name>
<feature type="chain" id="PRO_5035265895" evidence="1">
    <location>
        <begin position="29"/>
        <end position="347"/>
    </location>
</feature>
<dbReference type="Proteomes" id="UP000609121">
    <property type="component" value="Unassembled WGS sequence"/>
</dbReference>
<evidence type="ECO:0000259" key="2">
    <source>
        <dbReference type="PROSITE" id="PS50983"/>
    </source>
</evidence>
<feature type="signal peptide" evidence="1">
    <location>
        <begin position="1"/>
        <end position="28"/>
    </location>
</feature>
<dbReference type="SUPFAM" id="SSF53807">
    <property type="entry name" value="Helical backbone' metal receptor"/>
    <property type="match status" value="1"/>
</dbReference>
<sequence length="347" mass="36519">MILSRRGPGRLLCLSALTGLILPMAALRADPAGFPLEIANCGHPLQVAAPPARAVSLGQGTTEILLSLGVTDRIAGTAIWLDPLPAPLAEAGAALPRLADNSPGFETVLAVRPDFVAAQWINDIGPGESRVGSWDQFADFGIPAYVSPAECAKSAFNAGSGDGARSQAWDMALLEQEIAELAAIFDRPEAGAALIAANRARIEAVTAGAEALRGRDVSVLYWFSSPRIEGEAYVAGRLGAPGWISQVTGLRNVIDSQEEWPLVGWETIAALDPDVIVLGRMERRSLPGDDVAAKRAFLERDPVASRLSAVREGRLIEMPAQSMNPTLRAVDGVEVLAAGLRDLGLAP</sequence>
<dbReference type="InterPro" id="IPR050902">
    <property type="entry name" value="ABC_Transporter_SBP"/>
</dbReference>
<dbReference type="PANTHER" id="PTHR30535:SF7">
    <property type="entry name" value="IRON(III) DICITRATE-BINDING PROTEIN"/>
    <property type="match status" value="1"/>
</dbReference>
<dbReference type="Gene3D" id="3.40.50.1980">
    <property type="entry name" value="Nitrogenase molybdenum iron protein domain"/>
    <property type="match status" value="2"/>
</dbReference>
<evidence type="ECO:0000313" key="3">
    <source>
        <dbReference type="EMBL" id="MBE3637296.1"/>
    </source>
</evidence>
<dbReference type="PANTHER" id="PTHR30535">
    <property type="entry name" value="VITAMIN B12-BINDING PROTEIN"/>
    <property type="match status" value="1"/>
</dbReference>
<comment type="caution">
    <text evidence="3">The sequence shown here is derived from an EMBL/GenBank/DDBJ whole genome shotgun (WGS) entry which is preliminary data.</text>
</comment>
<reference evidence="3" key="1">
    <citation type="submission" date="2020-09" db="EMBL/GenBank/DDBJ databases">
        <title>A novel bacterium of genus Mangrovicoccus, isolated from South China Sea.</title>
        <authorList>
            <person name="Huang H."/>
            <person name="Mo K."/>
            <person name="Hu Y."/>
        </authorList>
    </citation>
    <scope>NUCLEOTIDE SEQUENCE</scope>
    <source>
        <strain evidence="3">HB182678</strain>
    </source>
</reference>
<gene>
    <name evidence="3" type="ORF">ICN82_03655</name>
</gene>
<dbReference type="EMBL" id="JACVXA010000007">
    <property type="protein sequence ID" value="MBE3637296.1"/>
    <property type="molecule type" value="Genomic_DNA"/>
</dbReference>
<protein>
    <submittedName>
        <fullName evidence="3">ABC transporter substrate-binding protein</fullName>
    </submittedName>
</protein>
<dbReference type="Pfam" id="PF01497">
    <property type="entry name" value="Peripla_BP_2"/>
    <property type="match status" value="1"/>
</dbReference>
<feature type="domain" description="Fe/B12 periplasmic-binding" evidence="2">
    <location>
        <begin position="53"/>
        <end position="347"/>
    </location>
</feature>
<organism evidence="3 4">
    <name type="scientific">Mangrovicoccus algicola</name>
    <dbReference type="NCBI Taxonomy" id="2771008"/>
    <lineage>
        <taxon>Bacteria</taxon>
        <taxon>Pseudomonadati</taxon>
        <taxon>Pseudomonadota</taxon>
        <taxon>Alphaproteobacteria</taxon>
        <taxon>Rhodobacterales</taxon>
        <taxon>Paracoccaceae</taxon>
        <taxon>Mangrovicoccus</taxon>
    </lineage>
</organism>
<dbReference type="AlphaFoldDB" id="A0A8J6YWW6"/>
<accession>A0A8J6YWW6</accession>
<dbReference type="PROSITE" id="PS50983">
    <property type="entry name" value="FE_B12_PBP"/>
    <property type="match status" value="1"/>
</dbReference>
<proteinExistence type="predicted"/>
<evidence type="ECO:0000256" key="1">
    <source>
        <dbReference type="SAM" id="SignalP"/>
    </source>
</evidence>
<keyword evidence="1" id="KW-0732">Signal</keyword>
<evidence type="ECO:0000313" key="4">
    <source>
        <dbReference type="Proteomes" id="UP000609121"/>
    </source>
</evidence>
<dbReference type="RefSeq" id="WP_193179724.1">
    <property type="nucleotide sequence ID" value="NZ_JACVXA010000007.1"/>
</dbReference>
<dbReference type="InterPro" id="IPR002491">
    <property type="entry name" value="ABC_transptr_periplasmic_BD"/>
</dbReference>